<dbReference type="EMBL" id="PGTN01000017">
    <property type="protein sequence ID" value="PJF48338.1"/>
    <property type="molecule type" value="Genomic_DNA"/>
</dbReference>
<name>A0A2M8QF00_9CHLR</name>
<evidence type="ECO:0000256" key="1">
    <source>
        <dbReference type="SAM" id="MobiDB-lite"/>
    </source>
</evidence>
<evidence type="ECO:0008006" key="4">
    <source>
        <dbReference type="Google" id="ProtNLM"/>
    </source>
</evidence>
<dbReference type="Proteomes" id="UP000230790">
    <property type="component" value="Unassembled WGS sequence"/>
</dbReference>
<evidence type="ECO:0000313" key="2">
    <source>
        <dbReference type="EMBL" id="PJF48338.1"/>
    </source>
</evidence>
<gene>
    <name evidence="2" type="ORF">CUN48_04010</name>
</gene>
<sequence>MKATVTASLLNVRLKPSLEGTVIGLLPQGAVVDVLSVKDGWAAVPLQVSGVDLRFGPNQSDQPVSVFVSTTWLEFESEPLPEPDHPTHTTFKLGIHAMTNSEVAFEEARRGCKFFLCMDNFAGASQLKRAHPDAVVMVRRFFEHGVVPSVEQIINGLGGATDKHLIYIGLNEADQLGQDGNDLRRRAQIDLEVARRIKQGSGATYAAGTFSMGCPDFTNPETCQIIRELYAPAYNNGLIAFDMHLYSPHPQHINQPDEWKWFERRWEFLFTRCGFDPTVRAIYCSECGLDQSSVGGFRAHAYSQEKFRDWCDKYIRLQSAPLVVDGKSYPSPIIGGAIFQASDHNRWQGYEISPYLPTLRQFYAGLPVRVAPEDQSPARGARRRAARKSAIRHRAA</sequence>
<proteinExistence type="predicted"/>
<comment type="caution">
    <text evidence="2">The sequence shown here is derived from an EMBL/GenBank/DDBJ whole genome shotgun (WGS) entry which is preliminary data.</text>
</comment>
<organism evidence="2 3">
    <name type="scientific">Candidatus Thermofonsia Clade 3 bacterium</name>
    <dbReference type="NCBI Taxonomy" id="2364212"/>
    <lineage>
        <taxon>Bacteria</taxon>
        <taxon>Bacillati</taxon>
        <taxon>Chloroflexota</taxon>
        <taxon>Candidatus Thermofontia</taxon>
        <taxon>Candidatus Thermofonsia Clade 3</taxon>
    </lineage>
</organism>
<protein>
    <recommendedName>
        <fullName evidence="4">SH3b domain-containing protein</fullName>
    </recommendedName>
</protein>
<reference evidence="2 3" key="1">
    <citation type="submission" date="2017-11" db="EMBL/GenBank/DDBJ databases">
        <title>Evolution of Phototrophy in the Chloroflexi Phylum Driven by Horizontal Gene Transfer.</title>
        <authorList>
            <person name="Ward L.M."/>
            <person name="Hemp J."/>
            <person name="Shih P.M."/>
            <person name="Mcglynn S.E."/>
            <person name="Fischer W."/>
        </authorList>
    </citation>
    <scope>NUCLEOTIDE SEQUENCE [LARGE SCALE GENOMIC DNA]</scope>
    <source>
        <strain evidence="2">JP3_7</strain>
    </source>
</reference>
<feature type="region of interest" description="Disordered" evidence="1">
    <location>
        <begin position="374"/>
        <end position="396"/>
    </location>
</feature>
<dbReference type="AlphaFoldDB" id="A0A2M8QF00"/>
<evidence type="ECO:0000313" key="3">
    <source>
        <dbReference type="Proteomes" id="UP000230790"/>
    </source>
</evidence>
<accession>A0A2M8QF00</accession>
<feature type="compositionally biased region" description="Basic residues" evidence="1">
    <location>
        <begin position="380"/>
        <end position="396"/>
    </location>
</feature>
<dbReference type="Gene3D" id="2.30.30.40">
    <property type="entry name" value="SH3 Domains"/>
    <property type="match status" value="1"/>
</dbReference>